<dbReference type="STRING" id="1149755.A0A2J6S9P4"/>
<protein>
    <recommendedName>
        <fullName evidence="3">BZIP domain-containing protein</fullName>
    </recommendedName>
</protein>
<dbReference type="AlphaFoldDB" id="A0A2J6S9P4"/>
<dbReference type="Proteomes" id="UP000235786">
    <property type="component" value="Unassembled WGS sequence"/>
</dbReference>
<keyword evidence="2" id="KW-1185">Reference proteome</keyword>
<dbReference type="InterPro" id="IPR021833">
    <property type="entry name" value="DUF3425"/>
</dbReference>
<name>A0A2J6S9P4_HYAVF</name>
<reference evidence="1 2" key="1">
    <citation type="submission" date="2016-04" db="EMBL/GenBank/DDBJ databases">
        <title>A degradative enzymes factory behind the ericoid mycorrhizal symbiosis.</title>
        <authorList>
            <consortium name="DOE Joint Genome Institute"/>
            <person name="Martino E."/>
            <person name="Morin E."/>
            <person name="Grelet G."/>
            <person name="Kuo A."/>
            <person name="Kohler A."/>
            <person name="Daghino S."/>
            <person name="Barry K."/>
            <person name="Choi C."/>
            <person name="Cichocki N."/>
            <person name="Clum A."/>
            <person name="Copeland A."/>
            <person name="Hainaut M."/>
            <person name="Haridas S."/>
            <person name="Labutti K."/>
            <person name="Lindquist E."/>
            <person name="Lipzen A."/>
            <person name="Khouja H.-R."/>
            <person name="Murat C."/>
            <person name="Ohm R."/>
            <person name="Olson A."/>
            <person name="Spatafora J."/>
            <person name="Veneault-Fourrey C."/>
            <person name="Henrissat B."/>
            <person name="Grigoriev I."/>
            <person name="Martin F."/>
            <person name="Perotto S."/>
        </authorList>
    </citation>
    <scope>NUCLEOTIDE SEQUENCE [LARGE SCALE GENOMIC DNA]</scope>
    <source>
        <strain evidence="1 2">F</strain>
    </source>
</reference>
<dbReference type="PANTHER" id="PTHR38116:SF1">
    <property type="entry name" value="BZIP DOMAIN-CONTAINING PROTEIN"/>
    <property type="match status" value="1"/>
</dbReference>
<dbReference type="Pfam" id="PF11905">
    <property type="entry name" value="DUF3425"/>
    <property type="match status" value="1"/>
</dbReference>
<sequence>MAQHDEPAILLDRMPQQIEVRVHEDDWTGKTDAAARRKLQNRLNQRIWRNKRRAERLSQVPKSKPSFSFRGVGRVLTSAKSPDVSEIQSQELEAVSGQAGPLERTAQLSSGPARPNPCFNNLGPAGILDLMKQYEIAAYQAHLLGSPRVDELLTLIQFNVFRALISNTSTLGFSMDWLQEDATSPWNTACKPINSSCPASLQPTLVQRTILHHPWIDLFPIPRMRDNILLAGDSYDEYELCNDLVDFCDVPSERTGLVIWGEPWDPSGWEVSESFLKRWGWVVEGCVELLASTNYWRKQRGEDALVFEV</sequence>
<dbReference type="OrthoDB" id="2245989at2759"/>
<evidence type="ECO:0000313" key="1">
    <source>
        <dbReference type="EMBL" id="PMD47489.1"/>
    </source>
</evidence>
<accession>A0A2J6S9P4</accession>
<dbReference type="PANTHER" id="PTHR38116">
    <property type="entry name" value="CHROMOSOME 7, WHOLE GENOME SHOTGUN SEQUENCE"/>
    <property type="match status" value="1"/>
</dbReference>
<evidence type="ECO:0000313" key="2">
    <source>
        <dbReference type="Proteomes" id="UP000235786"/>
    </source>
</evidence>
<dbReference type="EMBL" id="KZ613938">
    <property type="protein sequence ID" value="PMD47489.1"/>
    <property type="molecule type" value="Genomic_DNA"/>
</dbReference>
<evidence type="ECO:0008006" key="3">
    <source>
        <dbReference type="Google" id="ProtNLM"/>
    </source>
</evidence>
<proteinExistence type="predicted"/>
<gene>
    <name evidence="1" type="ORF">L207DRAFT_506497</name>
</gene>
<organism evidence="1 2">
    <name type="scientific">Hyaloscypha variabilis (strain UAMH 11265 / GT02V1 / F)</name>
    <name type="common">Meliniomyces variabilis</name>
    <dbReference type="NCBI Taxonomy" id="1149755"/>
    <lineage>
        <taxon>Eukaryota</taxon>
        <taxon>Fungi</taxon>
        <taxon>Dikarya</taxon>
        <taxon>Ascomycota</taxon>
        <taxon>Pezizomycotina</taxon>
        <taxon>Leotiomycetes</taxon>
        <taxon>Helotiales</taxon>
        <taxon>Hyaloscyphaceae</taxon>
        <taxon>Hyaloscypha</taxon>
        <taxon>Hyaloscypha variabilis</taxon>
    </lineage>
</organism>